<organism evidence="2 3">
    <name type="scientific">Orbilia ellipsospora</name>
    <dbReference type="NCBI Taxonomy" id="2528407"/>
    <lineage>
        <taxon>Eukaryota</taxon>
        <taxon>Fungi</taxon>
        <taxon>Dikarya</taxon>
        <taxon>Ascomycota</taxon>
        <taxon>Pezizomycotina</taxon>
        <taxon>Orbiliomycetes</taxon>
        <taxon>Orbiliales</taxon>
        <taxon>Orbiliaceae</taxon>
        <taxon>Orbilia</taxon>
    </lineage>
</organism>
<protein>
    <submittedName>
        <fullName evidence="2">Uncharacterized protein</fullName>
    </submittedName>
</protein>
<accession>A0AAV9X952</accession>
<dbReference type="Proteomes" id="UP001365542">
    <property type="component" value="Unassembled WGS sequence"/>
</dbReference>
<reference evidence="2 3" key="1">
    <citation type="submission" date="2019-10" db="EMBL/GenBank/DDBJ databases">
        <authorList>
            <person name="Palmer J.M."/>
        </authorList>
    </citation>
    <scope>NUCLEOTIDE SEQUENCE [LARGE SCALE GENOMIC DNA]</scope>
    <source>
        <strain evidence="2 3">TWF694</strain>
    </source>
</reference>
<dbReference type="Pfam" id="PF11885">
    <property type="entry name" value="DUF3405"/>
    <property type="match status" value="1"/>
</dbReference>
<dbReference type="EMBL" id="JAVHJO010000008">
    <property type="protein sequence ID" value="KAK6538279.1"/>
    <property type="molecule type" value="Genomic_DNA"/>
</dbReference>
<dbReference type="PANTHER" id="PTHR36205:SF2">
    <property type="entry name" value="MAJOR FACILITATOR SUPERFAMILY TRANSPORTER"/>
    <property type="match status" value="1"/>
</dbReference>
<evidence type="ECO:0000313" key="2">
    <source>
        <dbReference type="EMBL" id="KAK6538279.1"/>
    </source>
</evidence>
<dbReference type="PANTHER" id="PTHR36205">
    <property type="entry name" value="CHROMOSOME 19, WHOLE GENOME SHOTGUN SEQUENCE"/>
    <property type="match status" value="1"/>
</dbReference>
<keyword evidence="3" id="KW-1185">Reference proteome</keyword>
<evidence type="ECO:0000313" key="3">
    <source>
        <dbReference type="Proteomes" id="UP001365542"/>
    </source>
</evidence>
<evidence type="ECO:0000256" key="1">
    <source>
        <dbReference type="SAM" id="MobiDB-lite"/>
    </source>
</evidence>
<feature type="region of interest" description="Disordered" evidence="1">
    <location>
        <begin position="74"/>
        <end position="126"/>
    </location>
</feature>
<name>A0AAV9X952_9PEZI</name>
<dbReference type="AlphaFoldDB" id="A0AAV9X952"/>
<gene>
    <name evidence="2" type="ORF">TWF694_011158</name>
</gene>
<proteinExistence type="predicted"/>
<sequence>MVNHRLMLTAGFGLVSVTTLWFGYSATRLSESRIVEVGSLYTCPPAITVAASTCRETYTATATLIHTSTIIVQGEKPPTPAAKADVERPGPLFDDDDDDVPPSKPSTPPASLVTEAPLPKLSPQDDEDFDLNEVLTKFECFPAAEIEAKKMVSDTDPSIKFNVVRGDNVVLGRKPKQTGTPLKTFYSVGRKPSAGCWTYADRLGKYLDTIPRFVRTIGVLNQCNPKWKRAVVVHLAKGQSWNKHFTRHLSALVNEIGWMGNYHVHILAFVDGDKKEQQSYVKGVIPEMFRPLVTTFNTADLKTHLGEEVPFDTHASMSHVAVQKFMHDNPNYEFVYFINSATRLIGRWDTLLSSVDHEYAFHKELAKGAGQDMPKVPDLVTFDVTREPDEKWEALEWACLQFFKGEGKEKKVRRSLSAMGGFSRRMVEALATVNTQKINCNSEYFAPTVAAHSNLTTFFYQHPLYGLEEMRWKDVSAKVGVNDAITVQKEKVAFDLSWSSGDKEAQTFWEEWVNNPEVCRPEALLHPVTGQV</sequence>
<dbReference type="InterPro" id="IPR021822">
    <property type="entry name" value="DUF3405"/>
</dbReference>
<comment type="caution">
    <text evidence="2">The sequence shown here is derived from an EMBL/GenBank/DDBJ whole genome shotgun (WGS) entry which is preliminary data.</text>
</comment>